<dbReference type="InterPro" id="IPR002539">
    <property type="entry name" value="MaoC-like_dom"/>
</dbReference>
<proteinExistence type="predicted"/>
<dbReference type="Proteomes" id="UP000266568">
    <property type="component" value="Unassembled WGS sequence"/>
</dbReference>
<evidence type="ECO:0000313" key="2">
    <source>
        <dbReference type="EMBL" id="RIA43799.1"/>
    </source>
</evidence>
<comment type="caution">
    <text evidence="2">The sequence shown here is derived from an EMBL/GenBank/DDBJ whole genome shotgun (WGS) entry which is preliminary data.</text>
</comment>
<evidence type="ECO:0000313" key="3">
    <source>
        <dbReference type="Proteomes" id="UP000266568"/>
    </source>
</evidence>
<dbReference type="Gene3D" id="3.10.129.10">
    <property type="entry name" value="Hotdog Thioesterase"/>
    <property type="match status" value="1"/>
</dbReference>
<name>A0A397P6Y5_9SPHN</name>
<reference evidence="2 3" key="1">
    <citation type="submission" date="2018-08" db="EMBL/GenBank/DDBJ databases">
        <title>Genomic Encyclopedia of Type Strains, Phase IV (KMG-IV): sequencing the most valuable type-strain genomes for metagenomic binning, comparative biology and taxonomic classification.</title>
        <authorList>
            <person name="Goeker M."/>
        </authorList>
    </citation>
    <scope>NUCLEOTIDE SEQUENCE [LARGE SCALE GENOMIC DNA]</scope>
    <source>
        <strain evidence="2 3">DSM 25527</strain>
    </source>
</reference>
<dbReference type="EMBL" id="QXDC01000003">
    <property type="protein sequence ID" value="RIA43799.1"/>
    <property type="molecule type" value="Genomic_DNA"/>
</dbReference>
<dbReference type="InterPro" id="IPR052342">
    <property type="entry name" value="MCH/BMMD"/>
</dbReference>
<gene>
    <name evidence="2" type="ORF">DFR49_2028</name>
</gene>
<evidence type="ECO:0000259" key="1">
    <source>
        <dbReference type="Pfam" id="PF01575"/>
    </source>
</evidence>
<keyword evidence="3" id="KW-1185">Reference proteome</keyword>
<organism evidence="2 3">
    <name type="scientific">Hephaestia caeni</name>
    <dbReference type="NCBI Taxonomy" id="645617"/>
    <lineage>
        <taxon>Bacteria</taxon>
        <taxon>Pseudomonadati</taxon>
        <taxon>Pseudomonadota</taxon>
        <taxon>Alphaproteobacteria</taxon>
        <taxon>Sphingomonadales</taxon>
        <taxon>Sphingomonadaceae</taxon>
        <taxon>Hephaestia</taxon>
    </lineage>
</organism>
<sequence length="137" mass="15058">MDFDTLDVGQSHRHALTRTLTETDNLLASALIMSGEPLQLDAVFAARHAPSGERLFNSVFTLGLMIGISDRDFAPLAPNEGIEEAVFPHPARIGDTIRVESEVVALDRDTRSVRLRHRALTAQDTCIGIATRELRLP</sequence>
<dbReference type="AlphaFoldDB" id="A0A397P6Y5"/>
<feature type="domain" description="MaoC-like" evidence="1">
    <location>
        <begin position="8"/>
        <end position="110"/>
    </location>
</feature>
<dbReference type="PANTHER" id="PTHR43664:SF1">
    <property type="entry name" value="BETA-METHYLMALYL-COA DEHYDRATASE"/>
    <property type="match status" value="1"/>
</dbReference>
<dbReference type="PANTHER" id="PTHR43664">
    <property type="entry name" value="MONOAMINE OXIDASE-RELATED"/>
    <property type="match status" value="1"/>
</dbReference>
<dbReference type="RefSeq" id="WP_170150991.1">
    <property type="nucleotide sequence ID" value="NZ_QXDC01000003.1"/>
</dbReference>
<dbReference type="InterPro" id="IPR029069">
    <property type="entry name" value="HotDog_dom_sf"/>
</dbReference>
<accession>A0A397P6Y5</accession>
<protein>
    <submittedName>
        <fullName evidence="2">Acyl dehydratase</fullName>
    </submittedName>
</protein>
<dbReference type="SUPFAM" id="SSF54637">
    <property type="entry name" value="Thioesterase/thiol ester dehydrase-isomerase"/>
    <property type="match status" value="1"/>
</dbReference>
<dbReference type="Pfam" id="PF01575">
    <property type="entry name" value="MaoC_dehydratas"/>
    <property type="match status" value="1"/>
</dbReference>